<dbReference type="Proteomes" id="UP000037069">
    <property type="component" value="Unassembled WGS sequence"/>
</dbReference>
<keyword evidence="1" id="KW-0732">Signal</keyword>
<feature type="chain" id="PRO_5005536729" evidence="1">
    <location>
        <begin position="17"/>
        <end position="187"/>
    </location>
</feature>
<evidence type="ECO:0000313" key="2">
    <source>
        <dbReference type="EMBL" id="KNC34903.1"/>
    </source>
</evidence>
<keyword evidence="3" id="KW-1185">Reference proteome</keyword>
<dbReference type="EMBL" id="JRES01000007">
    <property type="protein sequence ID" value="KNC34903.1"/>
    <property type="molecule type" value="Genomic_DNA"/>
</dbReference>
<evidence type="ECO:0000313" key="3">
    <source>
        <dbReference type="Proteomes" id="UP000037069"/>
    </source>
</evidence>
<proteinExistence type="predicted"/>
<comment type="caution">
    <text evidence="2">The sequence shown here is derived from an EMBL/GenBank/DDBJ whole genome shotgun (WGS) entry which is preliminary data.</text>
</comment>
<organism evidence="2 3">
    <name type="scientific">Lucilia cuprina</name>
    <name type="common">Green bottle fly</name>
    <name type="synonym">Australian sheep blowfly</name>
    <dbReference type="NCBI Taxonomy" id="7375"/>
    <lineage>
        <taxon>Eukaryota</taxon>
        <taxon>Metazoa</taxon>
        <taxon>Ecdysozoa</taxon>
        <taxon>Arthropoda</taxon>
        <taxon>Hexapoda</taxon>
        <taxon>Insecta</taxon>
        <taxon>Pterygota</taxon>
        <taxon>Neoptera</taxon>
        <taxon>Endopterygota</taxon>
        <taxon>Diptera</taxon>
        <taxon>Brachycera</taxon>
        <taxon>Muscomorpha</taxon>
        <taxon>Oestroidea</taxon>
        <taxon>Calliphoridae</taxon>
        <taxon>Luciliinae</taxon>
        <taxon>Lucilia</taxon>
    </lineage>
</organism>
<protein>
    <submittedName>
        <fullName evidence="2">Uncharacterized protein</fullName>
    </submittedName>
</protein>
<feature type="signal peptide" evidence="1">
    <location>
        <begin position="1"/>
        <end position="16"/>
    </location>
</feature>
<name>A0A0L0CRG5_LUCCU</name>
<evidence type="ECO:0000256" key="1">
    <source>
        <dbReference type="SAM" id="SignalP"/>
    </source>
</evidence>
<sequence>MLSVFATGAVIIFCLSEISTLNRSATNTSSLPDYKLVMIKCIGLTRAADKGGQLLQDLSWLVSWLRRLRDPRSKSVYAGFLNPIGISYQSRSVTPVYADQYSMVACHSVEKVIIFRYNLMFELVSLSNVFRPVIAFSLSACALGLYIDRHIHVQDFHLSLSLNDSGAMVDHCQVYPVDEKVHRELVS</sequence>
<accession>A0A0L0CRG5</accession>
<reference evidence="2 3" key="1">
    <citation type="journal article" date="2015" name="Nat. Commun.">
        <title>Lucilia cuprina genome unlocks parasitic fly biology to underpin future interventions.</title>
        <authorList>
            <person name="Anstead C.A."/>
            <person name="Korhonen P.K."/>
            <person name="Young N.D."/>
            <person name="Hall R.S."/>
            <person name="Jex A.R."/>
            <person name="Murali S.C."/>
            <person name="Hughes D.S."/>
            <person name="Lee S.F."/>
            <person name="Perry T."/>
            <person name="Stroehlein A.J."/>
            <person name="Ansell B.R."/>
            <person name="Breugelmans B."/>
            <person name="Hofmann A."/>
            <person name="Qu J."/>
            <person name="Dugan S."/>
            <person name="Lee S.L."/>
            <person name="Chao H."/>
            <person name="Dinh H."/>
            <person name="Han Y."/>
            <person name="Doddapaneni H.V."/>
            <person name="Worley K.C."/>
            <person name="Muzny D.M."/>
            <person name="Ioannidis P."/>
            <person name="Waterhouse R.M."/>
            <person name="Zdobnov E.M."/>
            <person name="James P.J."/>
            <person name="Bagnall N.H."/>
            <person name="Kotze A.C."/>
            <person name="Gibbs R.A."/>
            <person name="Richards S."/>
            <person name="Batterham P."/>
            <person name="Gasser R.B."/>
        </authorList>
    </citation>
    <scope>NUCLEOTIDE SEQUENCE [LARGE SCALE GENOMIC DNA]</scope>
    <source>
        <strain evidence="2 3">LS</strain>
        <tissue evidence="2">Full body</tissue>
    </source>
</reference>
<gene>
    <name evidence="2" type="ORF">FF38_11085</name>
</gene>
<dbReference type="AlphaFoldDB" id="A0A0L0CRG5"/>